<evidence type="ECO:0000313" key="3">
    <source>
        <dbReference type="Proteomes" id="UP001445076"/>
    </source>
</evidence>
<evidence type="ECO:0000256" key="1">
    <source>
        <dbReference type="SAM" id="MobiDB-lite"/>
    </source>
</evidence>
<feature type="compositionally biased region" description="Basic and acidic residues" evidence="1">
    <location>
        <begin position="21"/>
        <end position="31"/>
    </location>
</feature>
<gene>
    <name evidence="2" type="ORF">OTU49_010465</name>
</gene>
<feature type="non-terminal residue" evidence="2">
    <location>
        <position position="1"/>
    </location>
</feature>
<accession>A0AAW0W7S7</accession>
<organism evidence="2 3">
    <name type="scientific">Cherax quadricarinatus</name>
    <name type="common">Australian red claw crayfish</name>
    <dbReference type="NCBI Taxonomy" id="27406"/>
    <lineage>
        <taxon>Eukaryota</taxon>
        <taxon>Metazoa</taxon>
        <taxon>Ecdysozoa</taxon>
        <taxon>Arthropoda</taxon>
        <taxon>Crustacea</taxon>
        <taxon>Multicrustacea</taxon>
        <taxon>Malacostraca</taxon>
        <taxon>Eumalacostraca</taxon>
        <taxon>Eucarida</taxon>
        <taxon>Decapoda</taxon>
        <taxon>Pleocyemata</taxon>
        <taxon>Astacidea</taxon>
        <taxon>Parastacoidea</taxon>
        <taxon>Parastacidae</taxon>
        <taxon>Cherax</taxon>
    </lineage>
</organism>
<feature type="compositionally biased region" description="Basic residues" evidence="1">
    <location>
        <begin position="32"/>
        <end position="50"/>
    </location>
</feature>
<sequence>VGGRGRRGGSEGTAQSGGKTAPHDQDNDKTTKGRGRGRRRQRLFKLKFHHQALPPEYLDHYEASLRQEQRAAAAAAAASPAPTPTTARHHREALGPDPHSLRDTPTPGLQGGVPRPGRGGRGRGRGRGQRTPRPITIHEAGGGATEALLRDLLLTRPHLQQAALQQVALARAQSVPSIMLASQQGARGPPSPGAAGPEEHLPYMGEMVLDTRPRRGRKPKKTDITHLISKSYGGAGLAAVSMMQDRA</sequence>
<feature type="non-terminal residue" evidence="2">
    <location>
        <position position="247"/>
    </location>
</feature>
<feature type="compositionally biased region" description="Basic residues" evidence="1">
    <location>
        <begin position="118"/>
        <end position="130"/>
    </location>
</feature>
<protein>
    <submittedName>
        <fullName evidence="2">Uncharacterized protein</fullName>
    </submittedName>
</protein>
<feature type="region of interest" description="Disordered" evidence="1">
    <location>
        <begin position="1"/>
        <end position="54"/>
    </location>
</feature>
<comment type="caution">
    <text evidence="2">The sequence shown here is derived from an EMBL/GenBank/DDBJ whole genome shotgun (WGS) entry which is preliminary data.</text>
</comment>
<feature type="region of interest" description="Disordered" evidence="1">
    <location>
        <begin position="67"/>
        <end position="138"/>
    </location>
</feature>
<feature type="compositionally biased region" description="Low complexity" evidence="1">
    <location>
        <begin position="71"/>
        <end position="86"/>
    </location>
</feature>
<keyword evidence="3" id="KW-1185">Reference proteome</keyword>
<evidence type="ECO:0000313" key="2">
    <source>
        <dbReference type="EMBL" id="KAK8725758.1"/>
    </source>
</evidence>
<dbReference type="Proteomes" id="UP001445076">
    <property type="component" value="Unassembled WGS sequence"/>
</dbReference>
<name>A0AAW0W7S7_CHEQU</name>
<dbReference type="AlphaFoldDB" id="A0AAW0W7S7"/>
<proteinExistence type="predicted"/>
<dbReference type="EMBL" id="JARKIK010000081">
    <property type="protein sequence ID" value="KAK8725758.1"/>
    <property type="molecule type" value="Genomic_DNA"/>
</dbReference>
<reference evidence="2 3" key="1">
    <citation type="journal article" date="2024" name="BMC Genomics">
        <title>Genome assembly of redclaw crayfish (Cherax quadricarinatus) provides insights into its immune adaptation and hypoxia tolerance.</title>
        <authorList>
            <person name="Liu Z."/>
            <person name="Zheng J."/>
            <person name="Li H."/>
            <person name="Fang K."/>
            <person name="Wang S."/>
            <person name="He J."/>
            <person name="Zhou D."/>
            <person name="Weng S."/>
            <person name="Chi M."/>
            <person name="Gu Z."/>
            <person name="He J."/>
            <person name="Li F."/>
            <person name="Wang M."/>
        </authorList>
    </citation>
    <scope>NUCLEOTIDE SEQUENCE [LARGE SCALE GENOMIC DNA]</scope>
    <source>
        <strain evidence="2">ZL_2023a</strain>
    </source>
</reference>